<evidence type="ECO:0000256" key="7">
    <source>
        <dbReference type="HAMAP-Rule" id="MF_01023"/>
    </source>
</evidence>
<dbReference type="GO" id="GO:0030170">
    <property type="term" value="F:pyridoxal phosphate binding"/>
    <property type="evidence" value="ECO:0007669"/>
    <property type="project" value="InterPro"/>
</dbReference>
<keyword evidence="5 7" id="KW-0663">Pyridoxal phosphate</keyword>
<evidence type="ECO:0000256" key="3">
    <source>
        <dbReference type="ARBA" id="ARBA00022576"/>
    </source>
</evidence>
<evidence type="ECO:0000256" key="6">
    <source>
        <dbReference type="ARBA" id="ARBA00023102"/>
    </source>
</evidence>
<comment type="pathway">
    <text evidence="7">Amino-acid biosynthesis; L-histidine biosynthesis; L-histidine from 5-phospho-alpha-D-ribose 1-diphosphate: step 7/9.</text>
</comment>
<evidence type="ECO:0000259" key="8">
    <source>
        <dbReference type="Pfam" id="PF00155"/>
    </source>
</evidence>
<dbReference type="Proteomes" id="UP000430692">
    <property type="component" value="Unassembled WGS sequence"/>
</dbReference>
<dbReference type="Gene3D" id="3.40.640.10">
    <property type="entry name" value="Type I PLP-dependent aspartate aminotransferase-like (Major domain)"/>
    <property type="match status" value="1"/>
</dbReference>
<comment type="cofactor">
    <cofactor evidence="1 7">
        <name>pyridoxal 5'-phosphate</name>
        <dbReference type="ChEBI" id="CHEBI:597326"/>
    </cofactor>
</comment>
<organism evidence="9 10">
    <name type="scientific">Shimazuella alba</name>
    <dbReference type="NCBI Taxonomy" id="2690964"/>
    <lineage>
        <taxon>Bacteria</taxon>
        <taxon>Bacillati</taxon>
        <taxon>Bacillota</taxon>
        <taxon>Bacilli</taxon>
        <taxon>Bacillales</taxon>
        <taxon>Thermoactinomycetaceae</taxon>
        <taxon>Shimazuella</taxon>
    </lineage>
</organism>
<gene>
    <name evidence="7" type="primary">hisC</name>
    <name evidence="9" type="ORF">GSM42_18685</name>
</gene>
<dbReference type="InterPro" id="IPR004839">
    <property type="entry name" value="Aminotransferase_I/II_large"/>
</dbReference>
<dbReference type="InterPro" id="IPR015421">
    <property type="entry name" value="PyrdxlP-dep_Trfase_major"/>
</dbReference>
<keyword evidence="3 7" id="KW-0032">Aminotransferase</keyword>
<comment type="similarity">
    <text evidence="7">Belongs to the class-II pyridoxal-phosphate-dependent aminotransferase family. Histidinol-phosphate aminotransferase subfamily.</text>
</comment>
<accession>A0A6I4W5X1</accession>
<keyword evidence="4 7" id="KW-0808">Transferase</keyword>
<evidence type="ECO:0000313" key="10">
    <source>
        <dbReference type="Proteomes" id="UP000430692"/>
    </source>
</evidence>
<reference evidence="9 10" key="1">
    <citation type="submission" date="2019-12" db="EMBL/GenBank/DDBJ databases">
        <title>Whole-genome analyses of novel actinobacteria.</title>
        <authorList>
            <person name="Sahin N."/>
            <person name="Saygin H."/>
        </authorList>
    </citation>
    <scope>NUCLEOTIDE SEQUENCE [LARGE SCALE GENOMIC DNA]</scope>
    <source>
        <strain evidence="9 10">KC615</strain>
    </source>
</reference>
<comment type="catalytic activity">
    <reaction evidence="7">
        <text>L-histidinol phosphate + 2-oxoglutarate = 3-(imidazol-4-yl)-2-oxopropyl phosphate + L-glutamate</text>
        <dbReference type="Rhea" id="RHEA:23744"/>
        <dbReference type="ChEBI" id="CHEBI:16810"/>
        <dbReference type="ChEBI" id="CHEBI:29985"/>
        <dbReference type="ChEBI" id="CHEBI:57766"/>
        <dbReference type="ChEBI" id="CHEBI:57980"/>
        <dbReference type="EC" id="2.6.1.9"/>
    </reaction>
</comment>
<dbReference type="InterPro" id="IPR015424">
    <property type="entry name" value="PyrdxlP-dep_Trfase"/>
</dbReference>
<dbReference type="EMBL" id="WUUL01000017">
    <property type="protein sequence ID" value="MXQ55712.1"/>
    <property type="molecule type" value="Genomic_DNA"/>
</dbReference>
<dbReference type="Pfam" id="PF00155">
    <property type="entry name" value="Aminotran_1_2"/>
    <property type="match status" value="1"/>
</dbReference>
<dbReference type="InterPro" id="IPR050106">
    <property type="entry name" value="HistidinolP_aminotransfase"/>
</dbReference>
<dbReference type="PANTHER" id="PTHR43643:SF3">
    <property type="entry name" value="HISTIDINOL-PHOSPHATE AMINOTRANSFERASE"/>
    <property type="match status" value="1"/>
</dbReference>
<dbReference type="EC" id="2.6.1.9" evidence="7"/>
<dbReference type="AlphaFoldDB" id="A0A6I4W5X1"/>
<evidence type="ECO:0000256" key="5">
    <source>
        <dbReference type="ARBA" id="ARBA00022898"/>
    </source>
</evidence>
<dbReference type="GO" id="GO:0004400">
    <property type="term" value="F:histidinol-phosphate transaminase activity"/>
    <property type="evidence" value="ECO:0007669"/>
    <property type="project" value="UniProtKB-UniRule"/>
</dbReference>
<dbReference type="InterPro" id="IPR015422">
    <property type="entry name" value="PyrdxlP-dep_Trfase_small"/>
</dbReference>
<dbReference type="InterPro" id="IPR005861">
    <property type="entry name" value="HisP_aminotrans"/>
</dbReference>
<evidence type="ECO:0000256" key="1">
    <source>
        <dbReference type="ARBA" id="ARBA00001933"/>
    </source>
</evidence>
<dbReference type="PANTHER" id="PTHR43643">
    <property type="entry name" value="HISTIDINOL-PHOSPHATE AMINOTRANSFERASE 2"/>
    <property type="match status" value="1"/>
</dbReference>
<evidence type="ECO:0000313" key="9">
    <source>
        <dbReference type="EMBL" id="MXQ55712.1"/>
    </source>
</evidence>
<evidence type="ECO:0000256" key="2">
    <source>
        <dbReference type="ARBA" id="ARBA00011738"/>
    </source>
</evidence>
<dbReference type="HAMAP" id="MF_01023">
    <property type="entry name" value="HisC_aminotrans_2"/>
    <property type="match status" value="1"/>
</dbReference>
<keyword evidence="7" id="KW-0028">Amino-acid biosynthesis</keyword>
<keyword evidence="6 7" id="KW-0368">Histidine biosynthesis</keyword>
<keyword evidence="10" id="KW-1185">Reference proteome</keyword>
<dbReference type="GO" id="GO:0000105">
    <property type="term" value="P:L-histidine biosynthetic process"/>
    <property type="evidence" value="ECO:0007669"/>
    <property type="project" value="UniProtKB-UniRule"/>
</dbReference>
<dbReference type="Gene3D" id="3.90.1150.10">
    <property type="entry name" value="Aspartate Aminotransferase, domain 1"/>
    <property type="match status" value="1"/>
</dbReference>
<protein>
    <recommendedName>
        <fullName evidence="7">Histidinol-phosphate aminotransferase</fullName>
        <ecNumber evidence="7">2.6.1.9</ecNumber>
    </recommendedName>
    <alternativeName>
        <fullName evidence="7">Imidazole acetol-phosphate transaminase</fullName>
    </alternativeName>
</protein>
<name>A0A6I4W5X1_9BACL</name>
<dbReference type="NCBIfam" id="TIGR01141">
    <property type="entry name" value="hisC"/>
    <property type="match status" value="1"/>
</dbReference>
<dbReference type="CDD" id="cd00609">
    <property type="entry name" value="AAT_like"/>
    <property type="match status" value="1"/>
</dbReference>
<dbReference type="SUPFAM" id="SSF53383">
    <property type="entry name" value="PLP-dependent transferases"/>
    <property type="match status" value="1"/>
</dbReference>
<comment type="caution">
    <text evidence="9">The sequence shown here is derived from an EMBL/GenBank/DDBJ whole genome shotgun (WGS) entry which is preliminary data.</text>
</comment>
<dbReference type="UniPathway" id="UPA00031">
    <property type="reaction ID" value="UER00012"/>
</dbReference>
<sequence>MRSKSSVRNLPVYQPGKSLEEVEQEYGLKDVVKLVSNENPSGCSPKVSEALKGINLFHHYPEPMAPVLRGKLAKMLNMDPRKFIFGNGSSELIQMICRTFLDSGDEAVLADFTYSIYQTEVKIEGAAPVFVPLKKGVHDLDAMYEAITNKTKVVWVCNPNNPTGTLLDQTSLVSFLTKIPKHVIVVLDEAYIEYVTDPSCPNSAALLEQFPQLIVLRTFSKIYGLAAIRMGYAIADTPIIDELHRVRPSFNTSRFAQQAAVAALEDQEFVADWKKINDQERRRLMKQLEEWGIHYYPSHGNFILFDTGYPSYKVFQFLLERGIIVRDRLKYPTYIRITIGTPEQNDRFIQDFAEFLASQVIA</sequence>
<proteinExistence type="inferred from homology"/>
<feature type="domain" description="Aminotransferase class I/classII large" evidence="8">
    <location>
        <begin position="29"/>
        <end position="350"/>
    </location>
</feature>
<comment type="subunit">
    <text evidence="2 7">Homodimer.</text>
</comment>
<evidence type="ECO:0000256" key="4">
    <source>
        <dbReference type="ARBA" id="ARBA00022679"/>
    </source>
</evidence>
<feature type="modified residue" description="N6-(pyridoxal phosphate)lysine" evidence="7">
    <location>
        <position position="221"/>
    </location>
</feature>